<name>Q7TTY4_RHOBA</name>
<accession>Q7TTY4</accession>
<protein>
    <submittedName>
        <fullName evidence="5">Probable Type I restriction enzyme EcoBI specificity protein</fullName>
    </submittedName>
</protein>
<gene>
    <name evidence="5" type="primary">hsdS</name>
    <name evidence="5" type="ordered locus">RB11412</name>
</gene>
<keyword evidence="2" id="KW-0680">Restriction system</keyword>
<evidence type="ECO:0000313" key="6">
    <source>
        <dbReference type="Proteomes" id="UP000001025"/>
    </source>
</evidence>
<reference evidence="5 6" key="1">
    <citation type="journal article" date="2003" name="Proc. Natl. Acad. Sci. U.S.A.">
        <title>Complete genome sequence of the marine planctomycete Pirellula sp. strain 1.</title>
        <authorList>
            <person name="Gloeckner F.O."/>
            <person name="Kube M."/>
            <person name="Bauer M."/>
            <person name="Teeling H."/>
            <person name="Lombardot T."/>
            <person name="Ludwig W."/>
            <person name="Gade D."/>
            <person name="Beck A."/>
            <person name="Borzym K."/>
            <person name="Heitmann K."/>
            <person name="Rabus R."/>
            <person name="Schlesner H."/>
            <person name="Amann R."/>
            <person name="Reinhardt R."/>
        </authorList>
    </citation>
    <scope>NUCLEOTIDE SEQUENCE [LARGE SCALE GENOMIC DNA]</scope>
    <source>
        <strain evidence="6">DSM 10527 / NCIMB 13988 / SH1</strain>
    </source>
</reference>
<dbReference type="Pfam" id="PF01420">
    <property type="entry name" value="Methylase_S"/>
    <property type="match status" value="1"/>
</dbReference>
<dbReference type="InterPro" id="IPR044946">
    <property type="entry name" value="Restrct_endonuc_typeI_TRD_sf"/>
</dbReference>
<sequence length="385" mass="43593">MEKIEIPLPPLDEQRRIAAVLDKADALRRQRQESLQLTEKLLQSVFEEMFGNPRENPKNWDIVPLGELVADDDAINYGVVQPGKDFPSGVPMIRLGDLANPDPTMLNVKRIDPTIDASCARSRLAGGEVLVGCVGHTIGVACIAPAEWAGANIARAVARIRVKPGIPAEFILQQIRTPAIQHFFRGERRIVGQPTLNIKQIKETPILLPPHKLCDQFVKFYRLTVDGHSDKQKSTTLVEALFAAIQQRAFRGELDLSRLQIDPHFDLTTKAPLPGHRYRDGIYNRPGFFIAPPEIEAELQELETKLDSGPGDSIPWSEDYFKYRTLSQLLIPPFTFKNIWDRVVYDMEEAEYKNVRDKIFEYVESGILEQAFDEANKEIVFRPKS</sequence>
<dbReference type="InterPro" id="IPR000055">
    <property type="entry name" value="Restrct_endonuc_typeI_TRD"/>
</dbReference>
<dbReference type="REBASE" id="7215">
    <property type="entry name" value="S.RbaORF11411P"/>
</dbReference>
<dbReference type="GO" id="GO:0003677">
    <property type="term" value="F:DNA binding"/>
    <property type="evidence" value="ECO:0007669"/>
    <property type="project" value="UniProtKB-KW"/>
</dbReference>
<dbReference type="KEGG" id="rba:RB11412"/>
<evidence type="ECO:0000256" key="3">
    <source>
        <dbReference type="ARBA" id="ARBA00023125"/>
    </source>
</evidence>
<dbReference type="eggNOG" id="COG0732">
    <property type="taxonomic scope" value="Bacteria"/>
</dbReference>
<keyword evidence="3" id="KW-0238">DNA-binding</keyword>
<dbReference type="OrthoDB" id="9811611at2"/>
<dbReference type="Gene3D" id="3.90.220.20">
    <property type="entry name" value="DNA methylase specificity domains"/>
    <property type="match status" value="2"/>
</dbReference>
<dbReference type="HOGENOM" id="CLU_717424_0_0_0"/>
<evidence type="ECO:0000256" key="2">
    <source>
        <dbReference type="ARBA" id="ARBA00022747"/>
    </source>
</evidence>
<feature type="domain" description="Type I restriction modification DNA specificity" evidence="4">
    <location>
        <begin position="1"/>
        <end position="35"/>
    </location>
</feature>
<dbReference type="PANTHER" id="PTHR30408:SF12">
    <property type="entry name" value="TYPE I RESTRICTION ENZYME MJAVIII SPECIFICITY SUBUNIT"/>
    <property type="match status" value="1"/>
</dbReference>
<dbReference type="InterPro" id="IPR052021">
    <property type="entry name" value="Type-I_RS_S_subunit"/>
</dbReference>
<proteinExistence type="inferred from homology"/>
<organism evidence="5 6">
    <name type="scientific">Rhodopirellula baltica (strain DSM 10527 / NCIMB 13988 / SH1)</name>
    <dbReference type="NCBI Taxonomy" id="243090"/>
    <lineage>
        <taxon>Bacteria</taxon>
        <taxon>Pseudomonadati</taxon>
        <taxon>Planctomycetota</taxon>
        <taxon>Planctomycetia</taxon>
        <taxon>Pirellulales</taxon>
        <taxon>Pirellulaceae</taxon>
        <taxon>Rhodopirellula</taxon>
    </lineage>
</organism>
<comment type="similarity">
    <text evidence="1">Belongs to the type-I restriction system S methylase family.</text>
</comment>
<evidence type="ECO:0000313" key="5">
    <source>
        <dbReference type="EMBL" id="CAD79107.1"/>
    </source>
</evidence>
<dbReference type="Proteomes" id="UP000001025">
    <property type="component" value="Chromosome"/>
</dbReference>
<dbReference type="AlphaFoldDB" id="Q7TTY4"/>
<evidence type="ECO:0000256" key="1">
    <source>
        <dbReference type="ARBA" id="ARBA00010923"/>
    </source>
</evidence>
<dbReference type="InParanoid" id="Q7TTY4"/>
<keyword evidence="6" id="KW-1185">Reference proteome</keyword>
<dbReference type="GO" id="GO:0009307">
    <property type="term" value="P:DNA restriction-modification system"/>
    <property type="evidence" value="ECO:0007669"/>
    <property type="project" value="UniProtKB-KW"/>
</dbReference>
<evidence type="ECO:0000259" key="4">
    <source>
        <dbReference type="Pfam" id="PF01420"/>
    </source>
</evidence>
<dbReference type="EMBL" id="BX294153">
    <property type="protein sequence ID" value="CAD79107.1"/>
    <property type="molecule type" value="Genomic_DNA"/>
</dbReference>
<dbReference type="STRING" id="243090.RB11412"/>
<dbReference type="SUPFAM" id="SSF116734">
    <property type="entry name" value="DNA methylase specificity domain"/>
    <property type="match status" value="2"/>
</dbReference>
<dbReference type="CDD" id="cd17256">
    <property type="entry name" value="RMtype1_S_EcoJA65PI-TRD1-CR1_like"/>
    <property type="match status" value="1"/>
</dbReference>
<dbReference type="PATRIC" id="fig|243090.15.peg.5534"/>
<dbReference type="PANTHER" id="PTHR30408">
    <property type="entry name" value="TYPE-1 RESTRICTION ENZYME ECOKI SPECIFICITY PROTEIN"/>
    <property type="match status" value="1"/>
</dbReference>
<dbReference type="EnsemblBacteria" id="CAD79107">
    <property type="protein sequence ID" value="CAD79107"/>
    <property type="gene ID" value="RB11412"/>
</dbReference>